<evidence type="ECO:0000256" key="1">
    <source>
        <dbReference type="SAM" id="SignalP"/>
    </source>
</evidence>
<dbReference type="RefSeq" id="WP_166132581.1">
    <property type="nucleotide sequence ID" value="NZ_JAAOBY010000001.1"/>
</dbReference>
<evidence type="ECO:0008006" key="4">
    <source>
        <dbReference type="Google" id="ProtNLM"/>
    </source>
</evidence>
<sequence>MKSQLVFTALTFVALLTSCSNEDSETLTTTPPPNSTAKVTYNQNIKSIIDNNCVVCHAAVPRNGAPNSLVTYAQVKESITNRGLLNRISLPNGNGLLMPQGGPRMPQGTIDLVTKWQQDGLLEQ</sequence>
<dbReference type="Proteomes" id="UP000621670">
    <property type="component" value="Unassembled WGS sequence"/>
</dbReference>
<feature type="signal peptide" evidence="1">
    <location>
        <begin position="1"/>
        <end position="22"/>
    </location>
</feature>
<dbReference type="EMBL" id="JACRUM010000001">
    <property type="protein sequence ID" value="MBC5861913.1"/>
    <property type="molecule type" value="Genomic_DNA"/>
</dbReference>
<reference evidence="2 3" key="1">
    <citation type="submission" date="2020-08" db="EMBL/GenBank/DDBJ databases">
        <title>Description of novel Flavobacterium F-400 isolate.</title>
        <authorList>
            <person name="Saticioglu I."/>
            <person name="Duman M."/>
            <person name="Altun S."/>
        </authorList>
    </citation>
    <scope>NUCLEOTIDE SEQUENCE [LARGE SCALE GENOMIC DNA]</scope>
    <source>
        <strain evidence="2 3">F-400</strain>
    </source>
</reference>
<proteinExistence type="predicted"/>
<evidence type="ECO:0000313" key="3">
    <source>
        <dbReference type="Proteomes" id="UP000621670"/>
    </source>
</evidence>
<name>A0ABR7JBQ0_9FLAO</name>
<comment type="caution">
    <text evidence="2">The sequence shown here is derived from an EMBL/GenBank/DDBJ whole genome shotgun (WGS) entry which is preliminary data.</text>
</comment>
<keyword evidence="3" id="KW-1185">Reference proteome</keyword>
<feature type="chain" id="PRO_5047012901" description="Cytochrome c domain-containing protein" evidence="1">
    <location>
        <begin position="23"/>
        <end position="124"/>
    </location>
</feature>
<accession>A0ABR7JBQ0</accession>
<keyword evidence="1" id="KW-0732">Signal</keyword>
<protein>
    <recommendedName>
        <fullName evidence="4">Cytochrome c domain-containing protein</fullName>
    </recommendedName>
</protein>
<evidence type="ECO:0000313" key="2">
    <source>
        <dbReference type="EMBL" id="MBC5861913.1"/>
    </source>
</evidence>
<gene>
    <name evidence="2" type="ORF">H8R26_00625</name>
</gene>
<dbReference type="PROSITE" id="PS51257">
    <property type="entry name" value="PROKAR_LIPOPROTEIN"/>
    <property type="match status" value="1"/>
</dbReference>
<organism evidence="2 3">
    <name type="scientific">Flavobacterium turcicum</name>
    <dbReference type="NCBI Taxonomy" id="2764718"/>
    <lineage>
        <taxon>Bacteria</taxon>
        <taxon>Pseudomonadati</taxon>
        <taxon>Bacteroidota</taxon>
        <taxon>Flavobacteriia</taxon>
        <taxon>Flavobacteriales</taxon>
        <taxon>Flavobacteriaceae</taxon>
        <taxon>Flavobacterium</taxon>
    </lineage>
</organism>